<keyword evidence="1 6" id="KW-0963">Cytoplasm</keyword>
<evidence type="ECO:0000313" key="7">
    <source>
        <dbReference type="EMBL" id="TCP20015.1"/>
    </source>
</evidence>
<evidence type="ECO:0000256" key="2">
    <source>
        <dbReference type="ARBA" id="ARBA00022552"/>
    </source>
</evidence>
<evidence type="ECO:0000256" key="3">
    <source>
        <dbReference type="ARBA" id="ARBA00022603"/>
    </source>
</evidence>
<feature type="binding site" evidence="6">
    <location>
        <begin position="127"/>
        <end position="128"/>
    </location>
    <ligand>
        <name>S-adenosyl-L-methionine</name>
        <dbReference type="ChEBI" id="CHEBI:59789"/>
    </ligand>
</feature>
<dbReference type="NCBIfam" id="TIGR00138">
    <property type="entry name" value="rsmG_gidB"/>
    <property type="match status" value="1"/>
</dbReference>
<comment type="subcellular location">
    <subcellularLocation>
        <location evidence="6">Cytoplasm</location>
    </subcellularLocation>
</comment>
<dbReference type="GO" id="GO:0070043">
    <property type="term" value="F:rRNA (guanine-N7-)-methyltransferase activity"/>
    <property type="evidence" value="ECO:0007669"/>
    <property type="project" value="UniProtKB-UniRule"/>
</dbReference>
<dbReference type="HAMAP" id="MF_00074">
    <property type="entry name" value="16SrRNA_methyltr_G"/>
    <property type="match status" value="1"/>
</dbReference>
<dbReference type="GO" id="GO:0005829">
    <property type="term" value="C:cytosol"/>
    <property type="evidence" value="ECO:0007669"/>
    <property type="project" value="TreeGrafter"/>
</dbReference>
<organism evidence="7 8">
    <name type="scientific">Scopulibacillus darangshiensis</name>
    <dbReference type="NCBI Taxonomy" id="442528"/>
    <lineage>
        <taxon>Bacteria</taxon>
        <taxon>Bacillati</taxon>
        <taxon>Bacillota</taxon>
        <taxon>Bacilli</taxon>
        <taxon>Bacillales</taxon>
        <taxon>Sporolactobacillaceae</taxon>
        <taxon>Scopulibacillus</taxon>
    </lineage>
</organism>
<dbReference type="CDD" id="cd02440">
    <property type="entry name" value="AdoMet_MTases"/>
    <property type="match status" value="1"/>
</dbReference>
<sequence length="236" mass="26780">METTFTTLLEEKGFTLSPFQIKQFHTYYQLLVEWNEKINLTAITERDQVYLKHFYDSLTPSFYLDFDKDLSLCDVGSGAGFPSIPLKIIFPNLKVSIVDALQKRLSFLDELVKKLSLENVSLYHDRAETFGQNNEHRESFDIVTARAVAKLSVLSEYCLPLVKLDGIFLALKGASADEEVKSASKAINSLGGRLNNVQTLLLPEEKSHRHLIFIDKIKKTPNKYPRKPGTPNKSPL</sequence>
<keyword evidence="4 6" id="KW-0808">Transferase</keyword>
<name>A0A4R2NFV9_9BACL</name>
<comment type="similarity">
    <text evidence="6">Belongs to the methyltransferase superfamily. RNA methyltransferase RsmG family.</text>
</comment>
<evidence type="ECO:0000256" key="1">
    <source>
        <dbReference type="ARBA" id="ARBA00022490"/>
    </source>
</evidence>
<dbReference type="InterPro" id="IPR029063">
    <property type="entry name" value="SAM-dependent_MTases_sf"/>
</dbReference>
<reference evidence="7 8" key="1">
    <citation type="submission" date="2019-03" db="EMBL/GenBank/DDBJ databases">
        <title>Genomic Encyclopedia of Type Strains, Phase IV (KMG-IV): sequencing the most valuable type-strain genomes for metagenomic binning, comparative biology and taxonomic classification.</title>
        <authorList>
            <person name="Goeker M."/>
        </authorList>
    </citation>
    <scope>NUCLEOTIDE SEQUENCE [LARGE SCALE GENOMIC DNA]</scope>
    <source>
        <strain evidence="7 8">DSM 19377</strain>
    </source>
</reference>
<proteinExistence type="inferred from homology"/>
<comment type="function">
    <text evidence="6">Specifically methylates the N7 position of guanine in position 535 of 16S rRNA.</text>
</comment>
<dbReference type="SUPFAM" id="SSF53335">
    <property type="entry name" value="S-adenosyl-L-methionine-dependent methyltransferases"/>
    <property type="match status" value="1"/>
</dbReference>
<dbReference type="PANTHER" id="PTHR31760:SF0">
    <property type="entry name" value="S-ADENOSYL-L-METHIONINE-DEPENDENT METHYLTRANSFERASES SUPERFAMILY PROTEIN"/>
    <property type="match status" value="1"/>
</dbReference>
<evidence type="ECO:0000256" key="6">
    <source>
        <dbReference type="HAMAP-Rule" id="MF_00074"/>
    </source>
</evidence>
<dbReference type="Gene3D" id="3.40.50.150">
    <property type="entry name" value="Vaccinia Virus protein VP39"/>
    <property type="match status" value="1"/>
</dbReference>
<accession>A0A4R2NFV9</accession>
<dbReference type="InterPro" id="IPR003682">
    <property type="entry name" value="rRNA_ssu_MeTfrase_G"/>
</dbReference>
<dbReference type="Pfam" id="PF02527">
    <property type="entry name" value="GidB"/>
    <property type="match status" value="1"/>
</dbReference>
<keyword evidence="5 6" id="KW-0949">S-adenosyl-L-methionine</keyword>
<evidence type="ECO:0000256" key="4">
    <source>
        <dbReference type="ARBA" id="ARBA00022679"/>
    </source>
</evidence>
<dbReference type="PIRSF" id="PIRSF003078">
    <property type="entry name" value="GidB"/>
    <property type="match status" value="1"/>
</dbReference>
<dbReference type="EC" id="2.1.1.-" evidence="6"/>
<dbReference type="OrthoDB" id="9808773at2"/>
<comment type="caution">
    <text evidence="6">Lacks conserved residue(s) required for the propagation of feature annotation.</text>
</comment>
<keyword evidence="3 6" id="KW-0489">Methyltransferase</keyword>
<gene>
    <name evidence="6" type="primary">rsmG</name>
    <name evidence="7" type="ORF">EV207_1558</name>
</gene>
<feature type="binding site" evidence="6">
    <location>
        <position position="76"/>
    </location>
    <ligand>
        <name>S-adenosyl-L-methionine</name>
        <dbReference type="ChEBI" id="CHEBI:59789"/>
    </ligand>
</feature>
<evidence type="ECO:0000313" key="8">
    <source>
        <dbReference type="Proteomes" id="UP000295416"/>
    </source>
</evidence>
<feature type="binding site" evidence="6">
    <location>
        <position position="81"/>
    </location>
    <ligand>
        <name>S-adenosyl-L-methionine</name>
        <dbReference type="ChEBI" id="CHEBI:59789"/>
    </ligand>
</feature>
<dbReference type="EMBL" id="SLXK01000055">
    <property type="protein sequence ID" value="TCP20015.1"/>
    <property type="molecule type" value="Genomic_DNA"/>
</dbReference>
<dbReference type="AlphaFoldDB" id="A0A4R2NFV9"/>
<feature type="binding site" evidence="6">
    <location>
        <position position="146"/>
    </location>
    <ligand>
        <name>S-adenosyl-L-methionine</name>
        <dbReference type="ChEBI" id="CHEBI:59789"/>
    </ligand>
</feature>
<protein>
    <recommendedName>
        <fullName evidence="6">Ribosomal RNA small subunit methyltransferase G</fullName>
        <ecNumber evidence="6">2.1.1.-</ecNumber>
    </recommendedName>
    <alternativeName>
        <fullName evidence="6">16S rRNA 7-methylguanosine methyltransferase</fullName>
        <shortName evidence="6">16S rRNA m7G methyltransferase</shortName>
    </alternativeName>
</protein>
<keyword evidence="2 6" id="KW-0698">rRNA processing</keyword>
<dbReference type="RefSeq" id="WP_132748111.1">
    <property type="nucleotide sequence ID" value="NZ_SLXK01000055.1"/>
</dbReference>
<dbReference type="Proteomes" id="UP000295416">
    <property type="component" value="Unassembled WGS sequence"/>
</dbReference>
<dbReference type="FunFam" id="3.40.50.150:FF:000041">
    <property type="entry name" value="Ribosomal RNA small subunit methyltransferase G"/>
    <property type="match status" value="1"/>
</dbReference>
<dbReference type="PANTHER" id="PTHR31760">
    <property type="entry name" value="S-ADENOSYL-L-METHIONINE-DEPENDENT METHYLTRANSFERASES SUPERFAMILY PROTEIN"/>
    <property type="match status" value="1"/>
</dbReference>
<keyword evidence="8" id="KW-1185">Reference proteome</keyword>
<comment type="caution">
    <text evidence="7">The sequence shown here is derived from an EMBL/GenBank/DDBJ whole genome shotgun (WGS) entry which is preliminary data.</text>
</comment>
<evidence type="ECO:0000256" key="5">
    <source>
        <dbReference type="ARBA" id="ARBA00022691"/>
    </source>
</evidence>